<protein>
    <submittedName>
        <fullName evidence="2">Uncharacterized protein</fullName>
    </submittedName>
</protein>
<dbReference type="EMBL" id="JAAGME010000568">
    <property type="protein sequence ID" value="NEB67982.1"/>
    <property type="molecule type" value="Genomic_DNA"/>
</dbReference>
<name>A0A6N9V992_STRMI</name>
<reference evidence="2 3" key="1">
    <citation type="submission" date="2020-01" db="EMBL/GenBank/DDBJ databases">
        <title>Insect and environment-associated Actinomycetes.</title>
        <authorList>
            <person name="Currrie C."/>
            <person name="Chevrette M."/>
            <person name="Carlson C."/>
            <person name="Stubbendieck R."/>
            <person name="Wendt-Pienkowski E."/>
        </authorList>
    </citation>
    <scope>NUCLEOTIDE SEQUENCE [LARGE SCALE GENOMIC DNA]</scope>
    <source>
        <strain evidence="2 3">SID14438</strain>
    </source>
</reference>
<evidence type="ECO:0000313" key="3">
    <source>
        <dbReference type="Proteomes" id="UP000471648"/>
    </source>
</evidence>
<gene>
    <name evidence="2" type="ORF">G3I39_13130</name>
</gene>
<feature type="region of interest" description="Disordered" evidence="1">
    <location>
        <begin position="105"/>
        <end position="137"/>
    </location>
</feature>
<dbReference type="AlphaFoldDB" id="A0A6N9V992"/>
<sequence length="407" mass="42089">MARRARPLDPSEPLEAFASDLRRLRDAAPPRRTGTVRAEPFGVDHVVAKYGVGRSSIYAALSARRLPSRTVLRAMVLAWDPQGEAAMPKWMGKRLDVETALGSATGAARPAPARPATGTTVSAGPDARQHVPTEAPQSPEPAAAAAVEAPASAVASEIRRLYEAAGRPPLQGISSAVLADPRSTDISPETVRRVISGTSARQSSVIAVARALAALGDGEVADAEERASRLHELETAGSDGDSRPRDDAETAPRFDFRGAVIHGLHLTAGDGQTLDLRDAVLHAPVVQAGDGQTVNIGDSTLNGLAVRGGDRQTLHFGDSTLNEAAVRGGDHQAVHFGDSTLNGAAVLGGGEQTFRLGDDVPPSKPGDSMPLPTGPQPLALPGRPTETMDADAEADNTPHAPGAPPAP</sequence>
<comment type="caution">
    <text evidence="2">The sequence shown here is derived from an EMBL/GenBank/DDBJ whole genome shotgun (WGS) entry which is preliminary data.</text>
</comment>
<evidence type="ECO:0000256" key="1">
    <source>
        <dbReference type="SAM" id="MobiDB-lite"/>
    </source>
</evidence>
<organism evidence="2 3">
    <name type="scientific">Streptomyces microflavus</name>
    <name type="common">Streptomyces lipmanii</name>
    <dbReference type="NCBI Taxonomy" id="1919"/>
    <lineage>
        <taxon>Bacteria</taxon>
        <taxon>Bacillati</taxon>
        <taxon>Actinomycetota</taxon>
        <taxon>Actinomycetes</taxon>
        <taxon>Kitasatosporales</taxon>
        <taxon>Streptomycetaceae</taxon>
        <taxon>Streptomyces</taxon>
    </lineage>
</organism>
<feature type="region of interest" description="Disordered" evidence="1">
    <location>
        <begin position="231"/>
        <end position="250"/>
    </location>
</feature>
<accession>A0A6N9V992</accession>
<dbReference type="RefSeq" id="WP_164357240.1">
    <property type="nucleotide sequence ID" value="NZ_JAAGME010000568.1"/>
</dbReference>
<feature type="compositionally biased region" description="Low complexity" evidence="1">
    <location>
        <begin position="105"/>
        <end position="120"/>
    </location>
</feature>
<feature type="region of interest" description="Disordered" evidence="1">
    <location>
        <begin position="352"/>
        <end position="407"/>
    </location>
</feature>
<dbReference type="Proteomes" id="UP000471648">
    <property type="component" value="Unassembled WGS sequence"/>
</dbReference>
<evidence type="ECO:0000313" key="2">
    <source>
        <dbReference type="EMBL" id="NEB67982.1"/>
    </source>
</evidence>
<proteinExistence type="predicted"/>